<evidence type="ECO:0000256" key="5">
    <source>
        <dbReference type="PIRSR" id="PIRSR016020-1"/>
    </source>
</evidence>
<evidence type="ECO:0000313" key="7">
    <source>
        <dbReference type="Proteomes" id="UP000092247"/>
    </source>
</evidence>
<dbReference type="Pfam" id="PF01263">
    <property type="entry name" value="Aldose_epim"/>
    <property type="match status" value="1"/>
</dbReference>
<accession>A0A1B8HPV3</accession>
<evidence type="ECO:0000256" key="4">
    <source>
        <dbReference type="PIRNR" id="PIRNR016020"/>
    </source>
</evidence>
<dbReference type="InterPro" id="IPR025532">
    <property type="entry name" value="G6P_1-epimerase"/>
</dbReference>
<dbReference type="GO" id="GO:0047938">
    <property type="term" value="F:glucose-6-phosphate 1-epimerase activity"/>
    <property type="evidence" value="ECO:0007669"/>
    <property type="project" value="UniProtKB-UniRule"/>
</dbReference>
<dbReference type="InterPro" id="IPR014718">
    <property type="entry name" value="GH-type_carb-bd"/>
</dbReference>
<evidence type="ECO:0000256" key="3">
    <source>
        <dbReference type="ARBA" id="ARBA00023235"/>
    </source>
</evidence>
<dbReference type="GO" id="GO:0030246">
    <property type="term" value="F:carbohydrate binding"/>
    <property type="evidence" value="ECO:0007669"/>
    <property type="project" value="UniProtKB-UniRule"/>
</dbReference>
<protein>
    <recommendedName>
        <fullName evidence="4">Putative glucose-6-phosphate 1-epimerase</fullName>
        <ecNumber evidence="4">5.1.3.15</ecNumber>
    </recommendedName>
</protein>
<dbReference type="PANTHER" id="PTHR11122:SF13">
    <property type="entry name" value="GLUCOSE-6-PHOSPHATE 1-EPIMERASE"/>
    <property type="match status" value="1"/>
</dbReference>
<dbReference type="Gene3D" id="2.70.98.10">
    <property type="match status" value="1"/>
</dbReference>
<evidence type="ECO:0000256" key="1">
    <source>
        <dbReference type="ARBA" id="ARBA00001096"/>
    </source>
</evidence>
<name>A0A1B8HPV3_9GAMM</name>
<evidence type="ECO:0000313" key="6">
    <source>
        <dbReference type="EMBL" id="OBU11422.1"/>
    </source>
</evidence>
<dbReference type="STRING" id="368603.AYY16_05175"/>
<dbReference type="GO" id="GO:0005975">
    <property type="term" value="P:carbohydrate metabolic process"/>
    <property type="evidence" value="ECO:0007669"/>
    <property type="project" value="InterPro"/>
</dbReference>
<evidence type="ECO:0000256" key="2">
    <source>
        <dbReference type="ARBA" id="ARBA00005866"/>
    </source>
</evidence>
<feature type="active site" evidence="5">
    <location>
        <position position="264"/>
    </location>
</feature>
<reference evidence="6 7" key="1">
    <citation type="submission" date="2016-06" db="EMBL/GenBank/DDBJ databases">
        <authorList>
            <person name="Kjaerup R.B."/>
            <person name="Dalgaard T.S."/>
            <person name="Juul-Madsen H.R."/>
        </authorList>
    </citation>
    <scope>NUCLEOTIDE SEQUENCE [LARGE SCALE GENOMIC DNA]</scope>
    <source>
        <strain evidence="6 7">GCSL-Mp3</strain>
    </source>
</reference>
<dbReference type="EC" id="5.1.3.15" evidence="4"/>
<dbReference type="RefSeq" id="WP_067420675.1">
    <property type="nucleotide sequence ID" value="NZ_LZEX01000001.1"/>
</dbReference>
<comment type="similarity">
    <text evidence="2 4">Belongs to the glucose-6-phosphate 1-epimerase family.</text>
</comment>
<dbReference type="PANTHER" id="PTHR11122">
    <property type="entry name" value="APOSPORY-ASSOCIATED PROTEIN C-RELATED"/>
    <property type="match status" value="1"/>
</dbReference>
<dbReference type="AlphaFoldDB" id="A0A1B8HPV3"/>
<sequence>MIERLLALPVVSPITPSLSQRQIGELPIIVIDHPKVRAAVSFQGAHVLAWQPAEAEHPGLWLSENSAFTPGVPVRGGIPICWPWFGPVQAPAHGFARTMQWDFTAHNENEDGVFLTFTLRDSAESRKIWPHEFTLIARIRLGDTCEVELEAYGQYQATAALHSYFTVGDIAQISVTGLGQHVVDKLAQREEYTDDEKLVFHGRTDRIYTEPEQCSYIRDKKLKRTIEVVHFHHSDVVCWNPGAALSADMKDMPDDGYKTMVCVESARINHPMAPQGDKPSHLSVRVNLSPKIA</sequence>
<organism evidence="6 7">
    <name type="scientific">Morganella psychrotolerans</name>
    <dbReference type="NCBI Taxonomy" id="368603"/>
    <lineage>
        <taxon>Bacteria</taxon>
        <taxon>Pseudomonadati</taxon>
        <taxon>Pseudomonadota</taxon>
        <taxon>Gammaproteobacteria</taxon>
        <taxon>Enterobacterales</taxon>
        <taxon>Morganellaceae</taxon>
        <taxon>Morganella</taxon>
    </lineage>
</organism>
<dbReference type="CDD" id="cd09020">
    <property type="entry name" value="D-hex-6-P-epi_like"/>
    <property type="match status" value="1"/>
</dbReference>
<dbReference type="PIRSF" id="PIRSF016020">
    <property type="entry name" value="PHexose_mutarotase"/>
    <property type="match status" value="1"/>
</dbReference>
<feature type="active site" evidence="5">
    <location>
        <position position="162"/>
    </location>
</feature>
<dbReference type="InterPro" id="IPR011013">
    <property type="entry name" value="Gal_mutarotase_sf_dom"/>
</dbReference>
<comment type="catalytic activity">
    <reaction evidence="1">
        <text>alpha-D-glucose 6-phosphate = beta-D-glucose 6-phosphate</text>
        <dbReference type="Rhea" id="RHEA:16249"/>
        <dbReference type="ChEBI" id="CHEBI:58225"/>
        <dbReference type="ChEBI" id="CHEBI:58247"/>
        <dbReference type="EC" id="5.1.3.15"/>
    </reaction>
</comment>
<dbReference type="EMBL" id="LZEX01000001">
    <property type="protein sequence ID" value="OBU11422.1"/>
    <property type="molecule type" value="Genomic_DNA"/>
</dbReference>
<comment type="caution">
    <text evidence="6">The sequence shown here is derived from an EMBL/GenBank/DDBJ whole genome shotgun (WGS) entry which is preliminary data.</text>
</comment>
<dbReference type="Proteomes" id="UP000092247">
    <property type="component" value="Unassembled WGS sequence"/>
</dbReference>
<keyword evidence="3 4" id="KW-0413">Isomerase</keyword>
<dbReference type="GO" id="GO:0005737">
    <property type="term" value="C:cytoplasm"/>
    <property type="evidence" value="ECO:0007669"/>
    <property type="project" value="TreeGrafter"/>
</dbReference>
<dbReference type="SUPFAM" id="SSF74650">
    <property type="entry name" value="Galactose mutarotase-like"/>
    <property type="match status" value="1"/>
</dbReference>
<gene>
    <name evidence="6" type="ORF">AYY17_01405</name>
</gene>
<proteinExistence type="inferred from homology"/>
<dbReference type="InterPro" id="IPR008183">
    <property type="entry name" value="Aldose_1/G6P_1-epimerase"/>
</dbReference>